<sequence length="176" mass="19061">MAALSSNTVEPPSSSAMSPAPSSSRWSRPRNRETSAYPREESCSGIPGSCPYRPRPDIHGLEPTETEANVFLVADDESRVFDPAFAVIKHANRHRVAVQPSDTIHVDAENTNQRTGPLTFRAAKPVGPNHHATAFALCISAANRAELMMSAAVMPRAVAMASRSSVEKALRNRKRS</sequence>
<feature type="compositionally biased region" description="Low complexity" evidence="1">
    <location>
        <begin position="11"/>
        <end position="26"/>
    </location>
</feature>
<accession>C5ECP1</accession>
<dbReference type="EMBL" id="DS990241">
    <property type="protein sequence ID" value="EEQ55785.1"/>
    <property type="molecule type" value="Genomic_DNA"/>
</dbReference>
<name>C5ECP1_BIFLI</name>
<gene>
    <name evidence="2" type="ORF">BLIG_01523</name>
</gene>
<dbReference type="HOGENOM" id="CLU_1522323_0_0_11"/>
<evidence type="ECO:0000256" key="1">
    <source>
        <dbReference type="SAM" id="MobiDB-lite"/>
    </source>
</evidence>
<protein>
    <submittedName>
        <fullName evidence="2">Uncharacterized protein</fullName>
    </submittedName>
</protein>
<feature type="region of interest" description="Disordered" evidence="1">
    <location>
        <begin position="1"/>
        <end position="61"/>
    </location>
</feature>
<dbReference type="AlphaFoldDB" id="C5ECP1"/>
<reference evidence="2" key="1">
    <citation type="submission" date="2008-08" db="EMBL/GenBank/DDBJ databases">
        <title>Annotation of Bifidobacterium longum subsp. infantis CCUG 52486.</title>
        <authorList>
            <consortium name="The Broad Institute Genome Sequencing Platform"/>
            <person name="Gougoulias C."/>
            <person name="Tuohy K.M."/>
            <person name="Gibson G.R."/>
            <person name="Ward D."/>
            <person name="Mehta T."/>
            <person name="Young S."/>
            <person name="Jaffe D."/>
            <person name="Gnerre S."/>
            <person name="Berlin A."/>
            <person name="Heiman D."/>
            <person name="Hepburn T."/>
            <person name="Shea T."/>
            <person name="Sykes S."/>
            <person name="Alvarado L."/>
            <person name="Kodira C."/>
            <person name="Borodovsky M."/>
            <person name="Lander E."/>
            <person name="Galagan J."/>
            <person name="Nusbaum C."/>
            <person name="Birren B."/>
        </authorList>
    </citation>
    <scope>NUCLEOTIDE SEQUENCE [LARGE SCALE GENOMIC DNA]</scope>
    <source>
        <strain evidence="2">CCUG 52486</strain>
    </source>
</reference>
<evidence type="ECO:0000313" key="2">
    <source>
        <dbReference type="EMBL" id="EEQ55785.1"/>
    </source>
</evidence>
<feature type="compositionally biased region" description="Polar residues" evidence="1">
    <location>
        <begin position="1"/>
        <end position="10"/>
    </location>
</feature>
<feature type="compositionally biased region" description="Basic and acidic residues" evidence="1">
    <location>
        <begin position="30"/>
        <end position="42"/>
    </location>
</feature>
<proteinExistence type="predicted"/>
<organism evidence="2">
    <name type="scientific">Bifidobacterium longum subsp. infantis CCUG 52486</name>
    <dbReference type="NCBI Taxonomy" id="537937"/>
    <lineage>
        <taxon>Bacteria</taxon>
        <taxon>Bacillati</taxon>
        <taxon>Actinomycetota</taxon>
        <taxon>Actinomycetes</taxon>
        <taxon>Bifidobacteriales</taxon>
        <taxon>Bifidobacteriaceae</taxon>
        <taxon>Bifidobacterium</taxon>
    </lineage>
</organism>
<dbReference type="Proteomes" id="UP000005084">
    <property type="component" value="Unassembled WGS sequence"/>
</dbReference>